<dbReference type="Gene3D" id="2.60.120.340">
    <property type="entry name" value="Nucleoplasmin core domain"/>
    <property type="match status" value="1"/>
</dbReference>
<name>A0A4Y7JDB9_PAPSO</name>
<dbReference type="PANTHER" id="PTHR43811">
    <property type="entry name" value="FKBP-TYPE PEPTIDYL-PROLYL CIS-TRANS ISOMERASE FKPA"/>
    <property type="match status" value="1"/>
</dbReference>
<gene>
    <name evidence="7" type="ORF">C5167_005085</name>
</gene>
<dbReference type="Pfam" id="PF17800">
    <property type="entry name" value="NPL"/>
    <property type="match status" value="1"/>
</dbReference>
<evidence type="ECO:0000313" key="8">
    <source>
        <dbReference type="Proteomes" id="UP000316621"/>
    </source>
</evidence>
<dbReference type="OrthoDB" id="1902587at2759"/>
<keyword evidence="3 5" id="KW-0697">Rotamase</keyword>
<dbReference type="InterPro" id="IPR041232">
    <property type="entry name" value="NPL"/>
</dbReference>
<keyword evidence="4 5" id="KW-0413">Isomerase</keyword>
<dbReference type="EC" id="5.2.1.8" evidence="2 5"/>
<dbReference type="PROSITE" id="PS50059">
    <property type="entry name" value="FKBP_PPIASE"/>
    <property type="match status" value="1"/>
</dbReference>
<evidence type="ECO:0000313" key="7">
    <source>
        <dbReference type="EMBL" id="RZC57788.1"/>
    </source>
</evidence>
<dbReference type="Pfam" id="PF00254">
    <property type="entry name" value="FKBP_C"/>
    <property type="match status" value="1"/>
</dbReference>
<evidence type="ECO:0000256" key="1">
    <source>
        <dbReference type="ARBA" id="ARBA00000971"/>
    </source>
</evidence>
<proteinExistence type="predicted"/>
<dbReference type="Gene3D" id="3.10.50.40">
    <property type="match status" value="1"/>
</dbReference>
<reference evidence="7 8" key="1">
    <citation type="journal article" date="2018" name="Science">
        <title>The opium poppy genome and morphinan production.</title>
        <authorList>
            <person name="Guo L."/>
            <person name="Winzer T."/>
            <person name="Yang X."/>
            <person name="Li Y."/>
            <person name="Ning Z."/>
            <person name="He Z."/>
            <person name="Teodor R."/>
            <person name="Lu Y."/>
            <person name="Bowser T.A."/>
            <person name="Graham I.A."/>
            <person name="Ye K."/>
        </authorList>
    </citation>
    <scope>NUCLEOTIDE SEQUENCE [LARGE SCALE GENOMIC DNA]</scope>
    <source>
        <strain evidence="8">cv. HN1</strain>
        <tissue evidence="7">Leaves</tissue>
    </source>
</reference>
<keyword evidence="8" id="KW-1185">Reference proteome</keyword>
<dbReference type="STRING" id="3469.A0A4Y7JDB9"/>
<comment type="catalytic activity">
    <reaction evidence="1 5">
        <text>[protein]-peptidylproline (omega=180) = [protein]-peptidylproline (omega=0)</text>
        <dbReference type="Rhea" id="RHEA:16237"/>
        <dbReference type="Rhea" id="RHEA-COMP:10747"/>
        <dbReference type="Rhea" id="RHEA-COMP:10748"/>
        <dbReference type="ChEBI" id="CHEBI:83833"/>
        <dbReference type="ChEBI" id="CHEBI:83834"/>
        <dbReference type="EC" id="5.2.1.8"/>
    </reaction>
</comment>
<dbReference type="EMBL" id="CM010718">
    <property type="protein sequence ID" value="RZC57788.1"/>
    <property type="molecule type" value="Genomic_DNA"/>
</dbReference>
<evidence type="ECO:0000259" key="6">
    <source>
        <dbReference type="PROSITE" id="PS50059"/>
    </source>
</evidence>
<dbReference type="GO" id="GO:0003755">
    <property type="term" value="F:peptidyl-prolyl cis-trans isomerase activity"/>
    <property type="evidence" value="ECO:0007669"/>
    <property type="project" value="UniProtKB-KW"/>
</dbReference>
<accession>A0A4Y7JDB9</accession>
<evidence type="ECO:0000256" key="2">
    <source>
        <dbReference type="ARBA" id="ARBA00013194"/>
    </source>
</evidence>
<dbReference type="PANTHER" id="PTHR43811:SF48">
    <property type="entry name" value="PEPTIDYL-PROLYL CIS-TRANS ISOMERASE FKBP43"/>
    <property type="match status" value="1"/>
</dbReference>
<organism evidence="7 8">
    <name type="scientific">Papaver somniferum</name>
    <name type="common">Opium poppy</name>
    <dbReference type="NCBI Taxonomy" id="3469"/>
    <lineage>
        <taxon>Eukaryota</taxon>
        <taxon>Viridiplantae</taxon>
        <taxon>Streptophyta</taxon>
        <taxon>Embryophyta</taxon>
        <taxon>Tracheophyta</taxon>
        <taxon>Spermatophyta</taxon>
        <taxon>Magnoliopsida</taxon>
        <taxon>Ranunculales</taxon>
        <taxon>Papaveraceae</taxon>
        <taxon>Papaveroideae</taxon>
        <taxon>Papaver</taxon>
    </lineage>
</organism>
<evidence type="ECO:0000256" key="3">
    <source>
        <dbReference type="ARBA" id="ARBA00023110"/>
    </source>
</evidence>
<evidence type="ECO:0000256" key="5">
    <source>
        <dbReference type="PROSITE-ProRule" id="PRU00277"/>
    </source>
</evidence>
<dbReference type="SUPFAM" id="SSF54534">
    <property type="entry name" value="FKBP-like"/>
    <property type="match status" value="1"/>
</dbReference>
<sequence>MAFWGVKLEPGKPYTHGYNSSLGRLRISQATFGDFNSSKGHVFVQCKVGNRSPVSLCLLHANNVSCTLDIEFEEKEDDVVFEVIGSRSVHLTGFYLGHNVVTRKVGNYGSGSTSQVAEVKNEVNVFEMGRESGYKDTVVNGRRVRTMASGLVIEDIETSKNCQIAYHGCEVCIRYFAQIKSTGYVFESNYATPWKNCFRLGKGGLIKGLEEGINGMHVGDRRRLTVPPSMGYCGSKARSDVRADAWIVCEVDLEGVKD</sequence>
<protein>
    <recommendedName>
        <fullName evidence="2 5">peptidylprolyl isomerase</fullName>
        <ecNumber evidence="2 5">5.2.1.8</ecNumber>
    </recommendedName>
</protein>
<feature type="domain" description="PPIase FKBP-type" evidence="6">
    <location>
        <begin position="168"/>
        <end position="257"/>
    </location>
</feature>
<dbReference type="InterPro" id="IPR046357">
    <property type="entry name" value="PPIase_dom_sf"/>
</dbReference>
<dbReference type="InterPro" id="IPR001179">
    <property type="entry name" value="PPIase_FKBP_dom"/>
</dbReference>
<evidence type="ECO:0000256" key="4">
    <source>
        <dbReference type="ARBA" id="ARBA00023235"/>
    </source>
</evidence>
<dbReference type="Proteomes" id="UP000316621">
    <property type="component" value="Chromosome 4"/>
</dbReference>
<dbReference type="Gramene" id="RZC57788">
    <property type="protein sequence ID" value="RZC57788"/>
    <property type="gene ID" value="C5167_005085"/>
</dbReference>
<dbReference type="AlphaFoldDB" id="A0A4Y7JDB9"/>